<dbReference type="EMBL" id="JAFMYV010000008">
    <property type="protein sequence ID" value="MBO0938178.1"/>
    <property type="molecule type" value="Genomic_DNA"/>
</dbReference>
<dbReference type="Proteomes" id="UP000664034">
    <property type="component" value="Unassembled WGS sequence"/>
</dbReference>
<evidence type="ECO:0000313" key="2">
    <source>
        <dbReference type="EMBL" id="MBO0938178.1"/>
    </source>
</evidence>
<protein>
    <submittedName>
        <fullName evidence="2">Crp/Fnr family transcriptional regulator</fullName>
    </submittedName>
</protein>
<dbReference type="CDD" id="cd00038">
    <property type="entry name" value="CAP_ED"/>
    <property type="match status" value="1"/>
</dbReference>
<evidence type="ECO:0000313" key="3">
    <source>
        <dbReference type="Proteomes" id="UP000664034"/>
    </source>
</evidence>
<proteinExistence type="predicted"/>
<keyword evidence="3" id="KW-1185">Reference proteome</keyword>
<reference evidence="2" key="1">
    <citation type="submission" date="2021-03" db="EMBL/GenBank/DDBJ databases">
        <title>Fibrella sp. HMF5335 genome sequencing and assembly.</title>
        <authorList>
            <person name="Kang H."/>
            <person name="Kim H."/>
            <person name="Bae S."/>
            <person name="Joh K."/>
        </authorList>
    </citation>
    <scope>NUCLEOTIDE SEQUENCE</scope>
    <source>
        <strain evidence="2">HMF5335</strain>
    </source>
</reference>
<accession>A0A939GKP4</accession>
<dbReference type="InterPro" id="IPR014710">
    <property type="entry name" value="RmlC-like_jellyroll"/>
</dbReference>
<organism evidence="2 3">
    <name type="scientific">Fibrella rubiginis</name>
    <dbReference type="NCBI Taxonomy" id="2817060"/>
    <lineage>
        <taxon>Bacteria</taxon>
        <taxon>Pseudomonadati</taxon>
        <taxon>Bacteroidota</taxon>
        <taxon>Cytophagia</taxon>
        <taxon>Cytophagales</taxon>
        <taxon>Spirosomataceae</taxon>
        <taxon>Fibrella</taxon>
    </lineage>
</organism>
<feature type="domain" description="Cyclic nucleotide-binding" evidence="1">
    <location>
        <begin position="37"/>
        <end position="124"/>
    </location>
</feature>
<evidence type="ECO:0000259" key="1">
    <source>
        <dbReference type="Pfam" id="PF00027"/>
    </source>
</evidence>
<gene>
    <name evidence="2" type="ORF">J2I47_16620</name>
</gene>
<sequence length="200" mass="22837">MTIPPFSSPFDSLAEWLGVGAVSADATAYAMQLFRPVQLNKHAYLVRAGEYMPEMGLLAEGLMRHYFLQTDGTEITVEFARAGDLVGEYNNMLLNQPADHYVQALEPCLIMLAPIADLRLACDQYADLDHLSRLYTEQYLYRLIAQMSQYMTRRPEERYLYLLEHDPDLIQRVPQTILASYVGVTPVSLSRIRKRLMAGR</sequence>
<dbReference type="SUPFAM" id="SSF51206">
    <property type="entry name" value="cAMP-binding domain-like"/>
    <property type="match status" value="1"/>
</dbReference>
<dbReference type="Pfam" id="PF00027">
    <property type="entry name" value="cNMP_binding"/>
    <property type="match status" value="1"/>
</dbReference>
<dbReference type="Gene3D" id="2.60.120.10">
    <property type="entry name" value="Jelly Rolls"/>
    <property type="match status" value="1"/>
</dbReference>
<comment type="caution">
    <text evidence="2">The sequence shown here is derived from an EMBL/GenBank/DDBJ whole genome shotgun (WGS) entry which is preliminary data.</text>
</comment>
<dbReference type="InterPro" id="IPR018490">
    <property type="entry name" value="cNMP-bd_dom_sf"/>
</dbReference>
<name>A0A939GKP4_9BACT</name>
<dbReference type="AlphaFoldDB" id="A0A939GKP4"/>
<dbReference type="RefSeq" id="WP_207365710.1">
    <property type="nucleotide sequence ID" value="NZ_JAFMYV010000008.1"/>
</dbReference>
<dbReference type="InterPro" id="IPR000595">
    <property type="entry name" value="cNMP-bd_dom"/>
</dbReference>